<dbReference type="EMBL" id="QVLS01000001">
    <property type="protein sequence ID" value="RFP82340.1"/>
    <property type="molecule type" value="Genomic_DNA"/>
</dbReference>
<comment type="caution">
    <text evidence="2">The sequence shown here is derived from an EMBL/GenBank/DDBJ whole genome shotgun (WGS) entry which is preliminary data.</text>
</comment>
<sequence>MDINTLRSIVTVISLLVFLGIVVWAWSRRNRERFDEAARLPFQDE</sequence>
<dbReference type="Pfam" id="PF05545">
    <property type="entry name" value="FixQ"/>
    <property type="match status" value="1"/>
</dbReference>
<keyword evidence="1" id="KW-1133">Transmembrane helix</keyword>
<dbReference type="AlphaFoldDB" id="A0A372ENZ8"/>
<keyword evidence="3" id="KW-1185">Reference proteome</keyword>
<accession>A0A372ENZ8</accession>
<dbReference type="Proteomes" id="UP000261931">
    <property type="component" value="Unassembled WGS sequence"/>
</dbReference>
<dbReference type="RefSeq" id="WP_116957049.1">
    <property type="nucleotide sequence ID" value="NZ_QVLS01000001.1"/>
</dbReference>
<dbReference type="InterPro" id="IPR008621">
    <property type="entry name" value="Cbb3-typ_cyt_oxidase_comp"/>
</dbReference>
<evidence type="ECO:0000313" key="2">
    <source>
        <dbReference type="EMBL" id="RFP82340.1"/>
    </source>
</evidence>
<evidence type="ECO:0000256" key="1">
    <source>
        <dbReference type="SAM" id="Phobius"/>
    </source>
</evidence>
<protein>
    <submittedName>
        <fullName evidence="2">Cbb3-type cytochrome c oxidase subunit 3</fullName>
    </submittedName>
</protein>
<keyword evidence="1" id="KW-0472">Membrane</keyword>
<dbReference type="CDD" id="cd01324">
    <property type="entry name" value="cbb3_Oxidase_CcoQ"/>
    <property type="match status" value="1"/>
</dbReference>
<keyword evidence="1" id="KW-0812">Transmembrane</keyword>
<feature type="transmembrane region" description="Helical" evidence="1">
    <location>
        <begin position="6"/>
        <end position="26"/>
    </location>
</feature>
<gene>
    <name evidence="2" type="ORF">DY262_00435</name>
</gene>
<proteinExistence type="predicted"/>
<name>A0A372ENZ8_9BURK</name>
<organism evidence="2 3">
    <name type="scientific">Hydrogenophaga borbori</name>
    <dbReference type="NCBI Taxonomy" id="2294117"/>
    <lineage>
        <taxon>Bacteria</taxon>
        <taxon>Pseudomonadati</taxon>
        <taxon>Pseudomonadota</taxon>
        <taxon>Betaproteobacteria</taxon>
        <taxon>Burkholderiales</taxon>
        <taxon>Comamonadaceae</taxon>
        <taxon>Hydrogenophaga</taxon>
    </lineage>
</organism>
<evidence type="ECO:0000313" key="3">
    <source>
        <dbReference type="Proteomes" id="UP000261931"/>
    </source>
</evidence>
<reference evidence="2 3" key="1">
    <citation type="submission" date="2018-08" db="EMBL/GenBank/DDBJ databases">
        <title>Hydrogenophaga sp. LA-38 isolated from sludge.</title>
        <authorList>
            <person name="Im W.-T."/>
        </authorList>
    </citation>
    <scope>NUCLEOTIDE SEQUENCE [LARGE SCALE GENOMIC DNA]</scope>
    <source>
        <strain evidence="2 3">LA-38</strain>
    </source>
</reference>